<proteinExistence type="predicted"/>
<sequence>MRRAFCIGLQESVQSKPDMTMWFHAIDSPRRWRSMAPLDHAFHKAALSSLHQTEDLVRKLTSWIHGMTRLFRQLRCQSISLEVTQDTYTSSSTWRAAIFTKVRNSRMAFMTQSACLILCALFYPMCSGNSRA</sequence>
<dbReference type="GeneID" id="54356950"/>
<reference evidence="2" key="3">
    <citation type="submission" date="2025-08" db="UniProtKB">
        <authorList>
            <consortium name="RefSeq"/>
        </authorList>
    </citation>
    <scope>IDENTIFICATION</scope>
    <source>
        <strain evidence="2">CBS 342.82</strain>
    </source>
</reference>
<organism evidence="2">
    <name type="scientific">Dissoconium aciculare CBS 342.82</name>
    <dbReference type="NCBI Taxonomy" id="1314786"/>
    <lineage>
        <taxon>Eukaryota</taxon>
        <taxon>Fungi</taxon>
        <taxon>Dikarya</taxon>
        <taxon>Ascomycota</taxon>
        <taxon>Pezizomycotina</taxon>
        <taxon>Dothideomycetes</taxon>
        <taxon>Dothideomycetidae</taxon>
        <taxon>Mycosphaerellales</taxon>
        <taxon>Dissoconiaceae</taxon>
        <taxon>Dissoconium</taxon>
    </lineage>
</organism>
<accession>A0A6J3MB17</accession>
<reference evidence="2" key="2">
    <citation type="submission" date="2020-04" db="EMBL/GenBank/DDBJ databases">
        <authorList>
            <consortium name="NCBI Genome Project"/>
        </authorList>
    </citation>
    <scope>NUCLEOTIDE SEQUENCE</scope>
    <source>
        <strain evidence="2">CBS 342.82</strain>
    </source>
</reference>
<dbReference type="AlphaFoldDB" id="A0A6J3MB17"/>
<reference evidence="2" key="1">
    <citation type="submission" date="2020-01" db="EMBL/GenBank/DDBJ databases">
        <authorList>
            <consortium name="DOE Joint Genome Institute"/>
            <person name="Haridas S."/>
            <person name="Albert R."/>
            <person name="Binder M."/>
            <person name="Bloem J."/>
            <person name="Labutti K."/>
            <person name="Salamov A."/>
            <person name="Andreopoulos B."/>
            <person name="Baker S.E."/>
            <person name="Barry K."/>
            <person name="Bills G."/>
            <person name="Bluhm B.H."/>
            <person name="Cannon C."/>
            <person name="Castanera R."/>
            <person name="Culley D.E."/>
            <person name="Daum C."/>
            <person name="Ezra D."/>
            <person name="Gonzalez J.B."/>
            <person name="Henrissat B."/>
            <person name="Kuo A."/>
            <person name="Liang C."/>
            <person name="Lipzen A."/>
            <person name="Lutzoni F."/>
            <person name="Magnuson J."/>
            <person name="Mondo S."/>
            <person name="Nolan M."/>
            <person name="Ohm R."/>
            <person name="Pangilinan J."/>
            <person name="Park H.-J."/>
            <person name="Ramirez L."/>
            <person name="Alfaro M."/>
            <person name="Sun H."/>
            <person name="Tritt A."/>
            <person name="Yoshinaga Y."/>
            <person name="Zwiers L.-H."/>
            <person name="Turgeon B.G."/>
            <person name="Goodwin S.B."/>
            <person name="Spatafora J.W."/>
            <person name="Crous P.W."/>
            <person name="Grigoriev I.V."/>
        </authorList>
    </citation>
    <scope>NUCLEOTIDE SEQUENCE</scope>
    <source>
        <strain evidence="2">CBS 342.82</strain>
    </source>
</reference>
<keyword evidence="1" id="KW-1185">Reference proteome</keyword>
<dbReference type="Proteomes" id="UP000504637">
    <property type="component" value="Unplaced"/>
</dbReference>
<dbReference type="RefSeq" id="XP_033461865.1">
    <property type="nucleotide sequence ID" value="XM_033599151.1"/>
</dbReference>
<evidence type="ECO:0000313" key="2">
    <source>
        <dbReference type="RefSeq" id="XP_033461865.1"/>
    </source>
</evidence>
<protein>
    <submittedName>
        <fullName evidence="2">Uncharacterized protein</fullName>
    </submittedName>
</protein>
<name>A0A6J3MB17_9PEZI</name>
<gene>
    <name evidence="2" type="ORF">K489DRAFT_142774</name>
</gene>
<evidence type="ECO:0000313" key="1">
    <source>
        <dbReference type="Proteomes" id="UP000504637"/>
    </source>
</evidence>